<comment type="similarity">
    <text evidence="1">Belongs to the ParB family.</text>
</comment>
<dbReference type="GO" id="GO:0003677">
    <property type="term" value="F:DNA binding"/>
    <property type="evidence" value="ECO:0007669"/>
    <property type="project" value="InterPro"/>
</dbReference>
<dbReference type="KEGG" id="bmu:Bmul_6251"/>
<dbReference type="KEGG" id="bmj:BMULJ_06311"/>
<keyword evidence="5" id="KW-1185">Reference proteome</keyword>
<organism evidence="4 5">
    <name type="scientific">Burkholderia multivorans (strain ATCC 17616 / 249)</name>
    <dbReference type="NCBI Taxonomy" id="395019"/>
    <lineage>
        <taxon>Bacteria</taxon>
        <taxon>Pseudomonadati</taxon>
        <taxon>Pseudomonadota</taxon>
        <taxon>Betaproteobacteria</taxon>
        <taxon>Burkholderiales</taxon>
        <taxon>Burkholderiaceae</taxon>
        <taxon>Burkholderia</taxon>
        <taxon>Burkholderia cepacia complex</taxon>
    </lineage>
</organism>
<dbReference type="Gene3D" id="3.90.1530.30">
    <property type="match status" value="1"/>
</dbReference>
<feature type="domain" description="ParB-like N-terminal" evidence="3">
    <location>
        <begin position="62"/>
        <end position="154"/>
    </location>
</feature>
<evidence type="ECO:0000259" key="3">
    <source>
        <dbReference type="SMART" id="SM00470"/>
    </source>
</evidence>
<geneLocation type="plasmid" evidence="4 5">
    <name>pTGL1</name>
</geneLocation>
<feature type="compositionally biased region" description="Polar residues" evidence="2">
    <location>
        <begin position="37"/>
        <end position="51"/>
    </location>
</feature>
<protein>
    <submittedName>
        <fullName evidence="4">ParB family partition protein</fullName>
    </submittedName>
</protein>
<evidence type="ECO:0000313" key="4">
    <source>
        <dbReference type="EMBL" id="BAG48097.1"/>
    </source>
</evidence>
<reference evidence="4 5" key="1">
    <citation type="submission" date="2007-04" db="EMBL/GenBank/DDBJ databases">
        <title>Complete genome sequence of Burkholderia multivorans ATCC 17616.</title>
        <authorList>
            <person name="Ohtsubo Y."/>
            <person name="Yamashita A."/>
            <person name="Kurokawa K."/>
            <person name="Takami H."/>
            <person name="Yuhara S."/>
            <person name="Nishiyama E."/>
            <person name="Endo R."/>
            <person name="Miyazaki R."/>
            <person name="Ono A."/>
            <person name="Yano K."/>
            <person name="Ito M."/>
            <person name="Sota M."/>
            <person name="Yuji N."/>
            <person name="Hattori M."/>
            <person name="Tsuda M."/>
        </authorList>
    </citation>
    <scope>NUCLEOTIDE SEQUENCE [LARGE SCALE GENOMIC DNA]</scope>
    <source>
        <strain evidence="5">ATCC 17616 / 249</strain>
        <plasmid evidence="5">Plasmid pTGL1</plasmid>
    </source>
</reference>
<dbReference type="SMART" id="SM00470">
    <property type="entry name" value="ParB"/>
    <property type="match status" value="1"/>
</dbReference>
<evidence type="ECO:0000256" key="2">
    <source>
        <dbReference type="SAM" id="MobiDB-lite"/>
    </source>
</evidence>
<dbReference type="SUPFAM" id="SSF110849">
    <property type="entry name" value="ParB/Sulfiredoxin"/>
    <property type="match status" value="1"/>
</dbReference>
<dbReference type="InterPro" id="IPR003115">
    <property type="entry name" value="ParB_N"/>
</dbReference>
<feature type="region of interest" description="Disordered" evidence="2">
    <location>
        <begin position="26"/>
        <end position="53"/>
    </location>
</feature>
<dbReference type="AlphaFoldDB" id="A0A0H3KSQ5"/>
<dbReference type="RefSeq" id="WP_012211057.1">
    <property type="nucleotide sequence ID" value="NC_010070.1"/>
</dbReference>
<dbReference type="GO" id="GO:0007059">
    <property type="term" value="P:chromosome segregation"/>
    <property type="evidence" value="ECO:0007669"/>
    <property type="project" value="TreeGrafter"/>
</dbReference>
<dbReference type="EMBL" id="AP009388">
    <property type="protein sequence ID" value="BAG48097.1"/>
    <property type="molecule type" value="Genomic_DNA"/>
</dbReference>
<dbReference type="CDD" id="cd16394">
    <property type="entry name" value="sopB_N"/>
    <property type="match status" value="1"/>
</dbReference>
<dbReference type="Proteomes" id="UP000008815">
    <property type="component" value="Plasmid pTGL1"/>
</dbReference>
<dbReference type="Pfam" id="PF02195">
    <property type="entry name" value="ParB_N"/>
    <property type="match status" value="1"/>
</dbReference>
<evidence type="ECO:0000313" key="5">
    <source>
        <dbReference type="Proteomes" id="UP000008815"/>
    </source>
</evidence>
<dbReference type="InterPro" id="IPR004437">
    <property type="entry name" value="ParB/RepB/Spo0J"/>
</dbReference>
<dbReference type="NCBIfam" id="TIGR00180">
    <property type="entry name" value="parB_part"/>
    <property type="match status" value="1"/>
</dbReference>
<dbReference type="eggNOG" id="COG1475">
    <property type="taxonomic scope" value="Bacteria"/>
</dbReference>
<dbReference type="HOGENOM" id="CLU_066588_0_0_4"/>
<dbReference type="SUPFAM" id="SSF109709">
    <property type="entry name" value="KorB DNA-binding domain-like"/>
    <property type="match status" value="1"/>
</dbReference>
<proteinExistence type="inferred from homology"/>
<dbReference type="Gene3D" id="1.10.10.2830">
    <property type="match status" value="1"/>
</dbReference>
<dbReference type="InterPro" id="IPR050336">
    <property type="entry name" value="Chromosome_partition/occlusion"/>
</dbReference>
<dbReference type="PANTHER" id="PTHR33375">
    <property type="entry name" value="CHROMOSOME-PARTITIONING PROTEIN PARB-RELATED"/>
    <property type="match status" value="1"/>
</dbReference>
<evidence type="ECO:0000256" key="1">
    <source>
        <dbReference type="ARBA" id="ARBA00006295"/>
    </source>
</evidence>
<dbReference type="PANTHER" id="PTHR33375:SF1">
    <property type="entry name" value="CHROMOSOME-PARTITIONING PROTEIN PARB-RELATED"/>
    <property type="match status" value="1"/>
</dbReference>
<name>A0A0H3KSQ5_BURM1</name>
<gene>
    <name evidence="4" type="primary">parB5</name>
    <name evidence="4" type="ordered locus">BMULJ_06311</name>
</gene>
<dbReference type="InterPro" id="IPR036086">
    <property type="entry name" value="ParB/Sulfiredoxin_sf"/>
</dbReference>
<keyword evidence="4" id="KW-0614">Plasmid</keyword>
<sequence>MATFRKKAVDIERVAAVEDAASSAPIVGDPRLAPTMPSVSQRESGAVGSSQDPRKYEVGHVYEIPIGKIRSNSVNPRAIYTASAVSEMAESLLARGQGQAAIGYVNDDAEIVLIDGERRLRGARTAGLSTLRIEIRPKPGSERELYEEARAANVERKDQSPLDDAIKWKELIARKIYPTQAALAKALNLGEDHVSRTLSLAQLPNKLVQAAAEHPELLSLKMLNAIREFWEVKGDDETLELISEAAKNGLGYRDVAARRKAAAKGPVRRPRSTREQLSFRGAKGEFKSFEEDGRIELKLKGLAPDVAAEISEKILALFPKE</sequence>
<dbReference type="GO" id="GO:0005694">
    <property type="term" value="C:chromosome"/>
    <property type="evidence" value="ECO:0007669"/>
    <property type="project" value="TreeGrafter"/>
</dbReference>
<accession>A0A0H3KSQ5</accession>